<feature type="region of interest" description="Disordered" evidence="1">
    <location>
        <begin position="150"/>
        <end position="215"/>
    </location>
</feature>
<dbReference type="InterPro" id="IPR021109">
    <property type="entry name" value="Peptidase_aspartic_dom_sf"/>
</dbReference>
<keyword evidence="4" id="KW-1185">Reference proteome</keyword>
<sequence>MPFTDPLDVVPLPSASSSPNSTYLMKLTFLNSLTGKALDWYMELSLKSIDTYQATAEALIAKFGIAIQMMQEERILMDVKQGPSESLSSYYTRYNDLLLGILAVDDKVAYMAFFNGLAYGNLKKALVLKTPLSKDALTKEVKHHIKLEELKKKATQPNDLRETVLKRDRPRSPRRPPVWERIQQDRGQSSRRRPHSPPPPPRGLVKFNQPRAQADRQARIPLKVAISEIYSQVEDKNLLPKPARMRGALGKRDKNRYCEYHREHGHDANKCRILKAEIKKMIKRGYLKEFIGQERGRAQGRIFTPPREEESRPRDKRPSPLLVTGRIDTILGGIAGRWNSRNARKNYSRREVYSTGGVAARNEPIMFSDSELQGIELPHYDPVVISPLIANFTVERMLVDMGSSADILYLITYDKLQLPRSLIQPITTPLTGFTGHMVYPVGIVALDFTVRKGEKTTTIRAQFMVVDIDDTSYNGLIGRPILTSLRAIVSPLHLKLKFPSAGGIGEVCGNQKRARICYEASVLQTTHFVGENGRKRGWESQLDIKIVRKGKEEDNLPKERESLRRPVPHKEVEEIPFKHATKELTFKIGTRLGHTHQEELISLVREFEDVFAWGPEDMPGVDPKVAMHRLHVDSMFVPIKQRKRTFSDEKNMAIKAEVEALLKARASANYNSRNGYRTLY</sequence>
<feature type="compositionally biased region" description="Basic and acidic residues" evidence="1">
    <location>
        <begin position="306"/>
        <end position="318"/>
    </location>
</feature>
<dbReference type="InterPro" id="IPR005162">
    <property type="entry name" value="Retrotrans_gag_dom"/>
</dbReference>
<dbReference type="CDD" id="cd00303">
    <property type="entry name" value="retropepsin_like"/>
    <property type="match status" value="1"/>
</dbReference>
<dbReference type="Pfam" id="PF03732">
    <property type="entry name" value="Retrotrans_gag"/>
    <property type="match status" value="1"/>
</dbReference>
<protein>
    <recommendedName>
        <fullName evidence="2">Retrotransposon gag domain-containing protein</fullName>
    </recommendedName>
</protein>
<organism evidence="3 4">
    <name type="scientific">Lithospermum erythrorhizon</name>
    <name type="common">Purple gromwell</name>
    <name type="synonym">Lithospermum officinale var. erythrorhizon</name>
    <dbReference type="NCBI Taxonomy" id="34254"/>
    <lineage>
        <taxon>Eukaryota</taxon>
        <taxon>Viridiplantae</taxon>
        <taxon>Streptophyta</taxon>
        <taxon>Embryophyta</taxon>
        <taxon>Tracheophyta</taxon>
        <taxon>Spermatophyta</taxon>
        <taxon>Magnoliopsida</taxon>
        <taxon>eudicotyledons</taxon>
        <taxon>Gunneridae</taxon>
        <taxon>Pentapetalae</taxon>
        <taxon>asterids</taxon>
        <taxon>lamiids</taxon>
        <taxon>Boraginales</taxon>
        <taxon>Boraginaceae</taxon>
        <taxon>Boraginoideae</taxon>
        <taxon>Lithospermeae</taxon>
        <taxon>Lithospermum</taxon>
    </lineage>
</organism>
<dbReference type="Proteomes" id="UP001454036">
    <property type="component" value="Unassembled WGS sequence"/>
</dbReference>
<dbReference type="PANTHER" id="PTHR33240:SF15">
    <property type="entry name" value="GAG-PRO-LIKE PROTEIN"/>
    <property type="match status" value="1"/>
</dbReference>
<comment type="caution">
    <text evidence="3">The sequence shown here is derived from an EMBL/GenBank/DDBJ whole genome shotgun (WGS) entry which is preliminary data.</text>
</comment>
<dbReference type="Gene3D" id="2.40.70.10">
    <property type="entry name" value="Acid Proteases"/>
    <property type="match status" value="1"/>
</dbReference>
<feature type="compositionally biased region" description="Basic and acidic residues" evidence="1">
    <location>
        <begin position="159"/>
        <end position="171"/>
    </location>
</feature>
<feature type="domain" description="Retrotransposon gag" evidence="2">
    <location>
        <begin position="31"/>
        <end position="118"/>
    </location>
</feature>
<evidence type="ECO:0000313" key="3">
    <source>
        <dbReference type="EMBL" id="GAA0165507.1"/>
    </source>
</evidence>
<evidence type="ECO:0000313" key="4">
    <source>
        <dbReference type="Proteomes" id="UP001454036"/>
    </source>
</evidence>
<name>A0AAV3QTV0_LITER</name>
<evidence type="ECO:0000256" key="1">
    <source>
        <dbReference type="SAM" id="MobiDB-lite"/>
    </source>
</evidence>
<dbReference type="EMBL" id="BAABME010005400">
    <property type="protein sequence ID" value="GAA0165507.1"/>
    <property type="molecule type" value="Genomic_DNA"/>
</dbReference>
<gene>
    <name evidence="3" type="ORF">LIER_20896</name>
</gene>
<reference evidence="3 4" key="1">
    <citation type="submission" date="2024-01" db="EMBL/GenBank/DDBJ databases">
        <title>The complete chloroplast genome sequence of Lithospermum erythrorhizon: insights into the phylogenetic relationship among Boraginaceae species and the maternal lineages of purple gromwells.</title>
        <authorList>
            <person name="Okada T."/>
            <person name="Watanabe K."/>
        </authorList>
    </citation>
    <scope>NUCLEOTIDE SEQUENCE [LARGE SCALE GENOMIC DNA]</scope>
</reference>
<dbReference type="PANTHER" id="PTHR33240">
    <property type="entry name" value="OS08G0508500 PROTEIN"/>
    <property type="match status" value="1"/>
</dbReference>
<feature type="region of interest" description="Disordered" evidence="1">
    <location>
        <begin position="297"/>
        <end position="320"/>
    </location>
</feature>
<dbReference type="AlphaFoldDB" id="A0AAV3QTV0"/>
<accession>A0AAV3QTV0</accession>
<evidence type="ECO:0000259" key="2">
    <source>
        <dbReference type="Pfam" id="PF03732"/>
    </source>
</evidence>
<proteinExistence type="predicted"/>